<dbReference type="PANTHER" id="PTHR48079">
    <property type="entry name" value="PROTEIN YEEZ"/>
    <property type="match status" value="1"/>
</dbReference>
<feature type="domain" description="AB hydrolase-1" evidence="2">
    <location>
        <begin position="376"/>
        <end position="592"/>
    </location>
</feature>
<dbReference type="PANTHER" id="PTHR48079:SF6">
    <property type="entry name" value="NAD(P)-BINDING DOMAIN-CONTAINING PROTEIN-RELATED"/>
    <property type="match status" value="1"/>
</dbReference>
<evidence type="ECO:0000313" key="3">
    <source>
        <dbReference type="EMBL" id="NYD27032.1"/>
    </source>
</evidence>
<keyword evidence="4" id="KW-1185">Reference proteome</keyword>
<dbReference type="GO" id="GO:0005737">
    <property type="term" value="C:cytoplasm"/>
    <property type="evidence" value="ECO:0007669"/>
    <property type="project" value="TreeGrafter"/>
</dbReference>
<dbReference type="InterPro" id="IPR029058">
    <property type="entry name" value="AB_hydrolase_fold"/>
</dbReference>
<gene>
    <name evidence="3" type="ORF">BJ960_001835</name>
</gene>
<dbReference type="InterPro" id="IPR013120">
    <property type="entry name" value="FAR_NAD-bd"/>
</dbReference>
<evidence type="ECO:0000259" key="1">
    <source>
        <dbReference type="Pfam" id="PF07993"/>
    </source>
</evidence>
<sequence length="603" mass="64099">MSGAEPTSRHALVFGASGLVGKHLVLQLVRAGVSVVAAVRTAESGSTLERWVREREARGELRTALVDFAAPEMFAGGLSQFGSITEIHNCAGLYRFGMSIEEAREANVGIVERILECAAKLPRLQRVLHVSGYRVGGQDPASVPWSDRHRSKVYVEAGAYEGSKMESDAVFQALATERGIPWTVLNPSSVIGHSVSGESDQLIGLASTIGQLYRGEIAALPGGRDVFLPVVTVDYLAAFMERAAGDPAAAGQAYWVLDEDTPALGDLLTHVGHHLEVAVPRLRLPVSAIRRLPRWLTKADPETLSFMSTDRYPTGSARTLAARHGLVHPNVLASLERWADYLAAHRFGEAAGTGRRVASAAGVRTFALGAEEPRLLVFPGLPINADTWAGVADRLSGTVVDLPGLGLSGGRGAVDWDTWLPAVMPSAGVHLVGHSIGAAAALRAAQLNPAAVSSLTLVSPFFLQPRPALRAAPRWMVAGYLRTVSAARLSTRLTGTTGAEVSLASTVMDLRRGGAKRVAAQLDQAASSRWRADLQDALLHYDGPLRVVVGARDPLDTDVAGILAQRPATEVVTIPDAGHHPHLTHPAQLAEVISRDAPQPLRR</sequence>
<name>A0A852RK17_9MICO</name>
<protein>
    <submittedName>
        <fullName evidence="3">Nucleoside-diphosphate-sugar epimerase/pimeloyl-ACP methyl ester carboxylesterase</fullName>
    </submittedName>
</protein>
<dbReference type="SUPFAM" id="SSF53474">
    <property type="entry name" value="alpha/beta-Hydrolases"/>
    <property type="match status" value="1"/>
</dbReference>
<evidence type="ECO:0000313" key="4">
    <source>
        <dbReference type="Proteomes" id="UP000586095"/>
    </source>
</evidence>
<dbReference type="Proteomes" id="UP000586095">
    <property type="component" value="Unassembled WGS sequence"/>
</dbReference>
<dbReference type="GO" id="GO:0004029">
    <property type="term" value="F:aldehyde dehydrogenase (NAD+) activity"/>
    <property type="evidence" value="ECO:0007669"/>
    <property type="project" value="TreeGrafter"/>
</dbReference>
<dbReference type="Gene3D" id="3.40.50.1820">
    <property type="entry name" value="alpha/beta hydrolase"/>
    <property type="match status" value="1"/>
</dbReference>
<feature type="domain" description="Thioester reductase (TE)" evidence="1">
    <location>
        <begin position="15"/>
        <end position="240"/>
    </location>
</feature>
<dbReference type="Pfam" id="PF07993">
    <property type="entry name" value="NAD_binding_4"/>
    <property type="match status" value="1"/>
</dbReference>
<dbReference type="EMBL" id="JACCBD010000001">
    <property type="protein sequence ID" value="NYD27032.1"/>
    <property type="molecule type" value="Genomic_DNA"/>
</dbReference>
<dbReference type="RefSeq" id="WP_185987072.1">
    <property type="nucleotide sequence ID" value="NZ_BAAALZ010000001.1"/>
</dbReference>
<dbReference type="Gene3D" id="3.40.50.720">
    <property type="entry name" value="NAD(P)-binding Rossmann-like Domain"/>
    <property type="match status" value="1"/>
</dbReference>
<dbReference type="SUPFAM" id="SSF51735">
    <property type="entry name" value="NAD(P)-binding Rossmann-fold domains"/>
    <property type="match status" value="1"/>
</dbReference>
<dbReference type="InterPro" id="IPR051783">
    <property type="entry name" value="NAD(P)-dependent_oxidoreduct"/>
</dbReference>
<reference evidence="3 4" key="1">
    <citation type="submission" date="2020-07" db="EMBL/GenBank/DDBJ databases">
        <title>Sequencing the genomes of 1000 actinobacteria strains.</title>
        <authorList>
            <person name="Klenk H.-P."/>
        </authorList>
    </citation>
    <scope>NUCLEOTIDE SEQUENCE [LARGE SCALE GENOMIC DNA]</scope>
    <source>
        <strain evidence="3 4">DSM 17380</strain>
    </source>
</reference>
<accession>A0A852RK17</accession>
<dbReference type="AlphaFoldDB" id="A0A852RK17"/>
<evidence type="ECO:0000259" key="2">
    <source>
        <dbReference type="Pfam" id="PF12697"/>
    </source>
</evidence>
<comment type="caution">
    <text evidence="3">The sequence shown here is derived from an EMBL/GenBank/DDBJ whole genome shotgun (WGS) entry which is preliminary data.</text>
</comment>
<dbReference type="InterPro" id="IPR036291">
    <property type="entry name" value="NAD(P)-bd_dom_sf"/>
</dbReference>
<dbReference type="Pfam" id="PF12697">
    <property type="entry name" value="Abhydrolase_6"/>
    <property type="match status" value="1"/>
</dbReference>
<dbReference type="InterPro" id="IPR000073">
    <property type="entry name" value="AB_hydrolase_1"/>
</dbReference>
<proteinExistence type="predicted"/>
<organism evidence="3 4">
    <name type="scientific">Leucobacter aridicollis</name>
    <dbReference type="NCBI Taxonomy" id="283878"/>
    <lineage>
        <taxon>Bacteria</taxon>
        <taxon>Bacillati</taxon>
        <taxon>Actinomycetota</taxon>
        <taxon>Actinomycetes</taxon>
        <taxon>Micrococcales</taxon>
        <taxon>Microbacteriaceae</taxon>
        <taxon>Leucobacter</taxon>
    </lineage>
</organism>